<evidence type="ECO:0000256" key="3">
    <source>
        <dbReference type="ARBA" id="ARBA00022475"/>
    </source>
</evidence>
<evidence type="ECO:0000256" key="4">
    <source>
        <dbReference type="ARBA" id="ARBA00022692"/>
    </source>
</evidence>
<feature type="domain" description="Mechanosensitive ion channel MscS C-terminal" evidence="9">
    <location>
        <begin position="193"/>
        <end position="274"/>
    </location>
</feature>
<dbReference type="InterPro" id="IPR049278">
    <property type="entry name" value="MS_channel_C"/>
</dbReference>
<keyword evidence="4 7" id="KW-0812">Transmembrane</keyword>
<evidence type="ECO:0000259" key="10">
    <source>
        <dbReference type="Pfam" id="PF21088"/>
    </source>
</evidence>
<dbReference type="Proteomes" id="UP000001661">
    <property type="component" value="Chromosome"/>
</dbReference>
<dbReference type="Gene3D" id="2.30.30.60">
    <property type="match status" value="1"/>
</dbReference>
<feature type="domain" description="Mechanosensitive ion channel MscS" evidence="8">
    <location>
        <begin position="118"/>
        <end position="182"/>
    </location>
</feature>
<sequence>MNKFKSLFTSSSDQVITVDLLTSAGIIILQLAGIFILSKILFKFINYLIENIFDEKDGHDSQTIQRNKTLKTILQSALRYLFYFVVVTTSLQVLGIPTASILAGAGVFGLAIGFGAQNLVEDIITGFFILFENQFGVGDYIRVSEVEGFVQEVGLRTTRIKNFNGDLHIIPNRRIEQVTNLTADLRRVAVDAAIEYEQNIGQAVTVLEDLCQEIKTNYNEIINEGPEVLGVQELAASSVKIRVVAMVEAEESWQFERVMKRKIKDRFDEESISIPYNHLTLVEK</sequence>
<comment type="subcellular location">
    <subcellularLocation>
        <location evidence="1">Cell membrane</location>
        <topology evidence="1">Multi-pass membrane protein</topology>
    </subcellularLocation>
</comment>
<dbReference type="InterPro" id="IPR023408">
    <property type="entry name" value="MscS_beta-dom_sf"/>
</dbReference>
<dbReference type="Pfam" id="PF21088">
    <property type="entry name" value="MS_channel_1st"/>
    <property type="match status" value="1"/>
</dbReference>
<dbReference type="SUPFAM" id="SSF50182">
    <property type="entry name" value="Sm-like ribonucleoproteins"/>
    <property type="match status" value="1"/>
</dbReference>
<reference evidence="11 12" key="1">
    <citation type="journal article" date="2010" name="Stand. Genomic Sci.">
        <title>Complete genome sequence of Acetohalobium arabaticum type strain (Z-7288).</title>
        <authorList>
            <person name="Sikorski J."/>
            <person name="Lapidus A."/>
            <person name="Chertkov O."/>
            <person name="Lucas S."/>
            <person name="Copeland A."/>
            <person name="Glavina Del Rio T."/>
            <person name="Nolan M."/>
            <person name="Tice H."/>
            <person name="Cheng J.F."/>
            <person name="Han C."/>
            <person name="Brambilla E."/>
            <person name="Pitluck S."/>
            <person name="Liolios K."/>
            <person name="Ivanova N."/>
            <person name="Mavromatis K."/>
            <person name="Mikhailova N."/>
            <person name="Pati A."/>
            <person name="Bruce D."/>
            <person name="Detter C."/>
            <person name="Tapia R."/>
            <person name="Goodwin L."/>
            <person name="Chen A."/>
            <person name="Palaniappan K."/>
            <person name="Land M."/>
            <person name="Hauser L."/>
            <person name="Chang Y.J."/>
            <person name="Jeffries C.D."/>
            <person name="Rohde M."/>
            <person name="Goker M."/>
            <person name="Spring S."/>
            <person name="Woyke T."/>
            <person name="Bristow J."/>
            <person name="Eisen J.A."/>
            <person name="Markowitz V."/>
            <person name="Hugenholtz P."/>
            <person name="Kyrpides N.C."/>
            <person name="Klenk H.P."/>
        </authorList>
    </citation>
    <scope>NUCLEOTIDE SEQUENCE [LARGE SCALE GENOMIC DNA]</scope>
    <source>
        <strain evidence="12">ATCC 49924 / DSM 5501 / Z-7288</strain>
    </source>
</reference>
<evidence type="ECO:0000256" key="2">
    <source>
        <dbReference type="ARBA" id="ARBA00008017"/>
    </source>
</evidence>
<dbReference type="InterPro" id="IPR049142">
    <property type="entry name" value="MS_channel_1st"/>
</dbReference>
<dbReference type="FunFam" id="2.30.30.60:FF:000001">
    <property type="entry name" value="MscS Mechanosensitive ion channel"/>
    <property type="match status" value="1"/>
</dbReference>
<dbReference type="eggNOG" id="COG0668">
    <property type="taxonomic scope" value="Bacteria"/>
</dbReference>
<dbReference type="InterPro" id="IPR045276">
    <property type="entry name" value="YbiO_bact"/>
</dbReference>
<name>D9QSL0_ACEAZ</name>
<evidence type="ECO:0000259" key="8">
    <source>
        <dbReference type="Pfam" id="PF00924"/>
    </source>
</evidence>
<keyword evidence="5 7" id="KW-1133">Transmembrane helix</keyword>
<evidence type="ECO:0000256" key="5">
    <source>
        <dbReference type="ARBA" id="ARBA00022989"/>
    </source>
</evidence>
<dbReference type="AlphaFoldDB" id="D9QSL0"/>
<comment type="similarity">
    <text evidence="2">Belongs to the MscS (TC 1.A.23) family.</text>
</comment>
<evidence type="ECO:0000256" key="7">
    <source>
        <dbReference type="SAM" id="Phobius"/>
    </source>
</evidence>
<dbReference type="Pfam" id="PF00924">
    <property type="entry name" value="MS_channel_2nd"/>
    <property type="match status" value="1"/>
</dbReference>
<gene>
    <name evidence="11" type="ordered locus">Acear_1976</name>
</gene>
<dbReference type="HOGENOM" id="CLU_037945_8_2_9"/>
<feature type="transmembrane region" description="Helical" evidence="7">
    <location>
        <begin position="20"/>
        <end position="42"/>
    </location>
</feature>
<dbReference type="GO" id="GO:0008381">
    <property type="term" value="F:mechanosensitive monoatomic ion channel activity"/>
    <property type="evidence" value="ECO:0007669"/>
    <property type="project" value="InterPro"/>
</dbReference>
<evidence type="ECO:0000313" key="11">
    <source>
        <dbReference type="EMBL" id="ADL13473.1"/>
    </source>
</evidence>
<dbReference type="EMBL" id="CP002105">
    <property type="protein sequence ID" value="ADL13473.1"/>
    <property type="molecule type" value="Genomic_DNA"/>
</dbReference>
<protein>
    <submittedName>
        <fullName evidence="11">MscS Mechanosensitive ion channel</fullName>
    </submittedName>
</protein>
<proteinExistence type="inferred from homology"/>
<dbReference type="InterPro" id="IPR011014">
    <property type="entry name" value="MscS_channel_TM-2"/>
</dbReference>
<evidence type="ECO:0000259" key="9">
    <source>
        <dbReference type="Pfam" id="PF21082"/>
    </source>
</evidence>
<evidence type="ECO:0000256" key="1">
    <source>
        <dbReference type="ARBA" id="ARBA00004651"/>
    </source>
</evidence>
<dbReference type="STRING" id="574087.Acear_1976"/>
<dbReference type="GO" id="GO:0005886">
    <property type="term" value="C:plasma membrane"/>
    <property type="evidence" value="ECO:0007669"/>
    <property type="project" value="UniProtKB-SubCell"/>
</dbReference>
<dbReference type="PANTHER" id="PTHR30460:SF0">
    <property type="entry name" value="MODERATE CONDUCTANCE MECHANOSENSITIVE CHANNEL YBIO"/>
    <property type="match status" value="1"/>
</dbReference>
<dbReference type="SUPFAM" id="SSF82861">
    <property type="entry name" value="Mechanosensitive channel protein MscS (YggB), transmembrane region"/>
    <property type="match status" value="1"/>
</dbReference>
<dbReference type="Gene3D" id="1.10.287.1260">
    <property type="match status" value="1"/>
</dbReference>
<dbReference type="InterPro" id="IPR006685">
    <property type="entry name" value="MscS_channel_2nd"/>
</dbReference>
<dbReference type="KEGG" id="aar:Acear_1976"/>
<evidence type="ECO:0000256" key="6">
    <source>
        <dbReference type="ARBA" id="ARBA00023136"/>
    </source>
</evidence>
<dbReference type="InterPro" id="IPR010920">
    <property type="entry name" value="LSM_dom_sf"/>
</dbReference>
<dbReference type="PANTHER" id="PTHR30460">
    <property type="entry name" value="MODERATE CONDUCTANCE MECHANOSENSITIVE CHANNEL YBIO"/>
    <property type="match status" value="1"/>
</dbReference>
<dbReference type="Gene3D" id="3.30.70.100">
    <property type="match status" value="1"/>
</dbReference>
<dbReference type="RefSeq" id="WP_013278918.1">
    <property type="nucleotide sequence ID" value="NC_014378.1"/>
</dbReference>
<keyword evidence="6 7" id="KW-0472">Membrane</keyword>
<dbReference type="Pfam" id="PF21082">
    <property type="entry name" value="MS_channel_3rd"/>
    <property type="match status" value="1"/>
</dbReference>
<dbReference type="OrthoDB" id="9809206at2"/>
<organism evidence="11 12">
    <name type="scientific">Acetohalobium arabaticum (strain ATCC 49924 / DSM 5501 / Z-7288)</name>
    <dbReference type="NCBI Taxonomy" id="574087"/>
    <lineage>
        <taxon>Bacteria</taxon>
        <taxon>Bacillati</taxon>
        <taxon>Bacillota</taxon>
        <taxon>Clostridia</taxon>
        <taxon>Halanaerobiales</taxon>
        <taxon>Halobacteroidaceae</taxon>
        <taxon>Acetohalobium</taxon>
    </lineage>
</organism>
<keyword evidence="12" id="KW-1185">Reference proteome</keyword>
<feature type="transmembrane region" description="Helical" evidence="7">
    <location>
        <begin position="77"/>
        <end position="95"/>
    </location>
</feature>
<feature type="domain" description="Mechanosensitive ion channel transmembrane helices 2/3" evidence="10">
    <location>
        <begin position="78"/>
        <end position="117"/>
    </location>
</feature>
<accession>D9QSL0</accession>
<keyword evidence="3" id="KW-1003">Cell membrane</keyword>
<dbReference type="SUPFAM" id="SSF82689">
    <property type="entry name" value="Mechanosensitive channel protein MscS (YggB), C-terminal domain"/>
    <property type="match status" value="1"/>
</dbReference>
<dbReference type="InterPro" id="IPR011066">
    <property type="entry name" value="MscS_channel_C_sf"/>
</dbReference>
<evidence type="ECO:0000313" key="12">
    <source>
        <dbReference type="Proteomes" id="UP000001661"/>
    </source>
</evidence>